<organism evidence="1">
    <name type="scientific">uncultured Acetobacteraceae bacterium</name>
    <dbReference type="NCBI Taxonomy" id="169975"/>
    <lineage>
        <taxon>Bacteria</taxon>
        <taxon>Pseudomonadati</taxon>
        <taxon>Pseudomonadota</taxon>
        <taxon>Alphaproteobacteria</taxon>
        <taxon>Acetobacterales</taxon>
        <taxon>Acetobacteraceae</taxon>
        <taxon>environmental samples</taxon>
    </lineage>
</organism>
<accession>A0A6J4IGS6</accession>
<protein>
    <submittedName>
        <fullName evidence="1">Uncharacterized protein</fullName>
    </submittedName>
</protein>
<gene>
    <name evidence="1" type="ORF">AVDCRST_MAG04-2131</name>
</gene>
<evidence type="ECO:0000313" key="1">
    <source>
        <dbReference type="EMBL" id="CAA9251381.1"/>
    </source>
</evidence>
<sequence>EPDSQRTGEVAGARLQHGVDLGLHGGRARAGRRRFLRFRAVARSAEDRGRRRLLVDRCVRRATSGGAQGPRVAENV</sequence>
<proteinExistence type="predicted"/>
<dbReference type="EMBL" id="CADCTL010000146">
    <property type="protein sequence ID" value="CAA9251381.1"/>
    <property type="molecule type" value="Genomic_DNA"/>
</dbReference>
<reference evidence="1" key="1">
    <citation type="submission" date="2020-02" db="EMBL/GenBank/DDBJ databases">
        <authorList>
            <person name="Meier V. D."/>
        </authorList>
    </citation>
    <scope>NUCLEOTIDE SEQUENCE</scope>
    <source>
        <strain evidence="1">AVDCRST_MAG04</strain>
    </source>
</reference>
<dbReference type="AlphaFoldDB" id="A0A6J4IGS6"/>
<name>A0A6J4IGS6_9PROT</name>
<feature type="non-terminal residue" evidence="1">
    <location>
        <position position="1"/>
    </location>
</feature>
<feature type="non-terminal residue" evidence="1">
    <location>
        <position position="76"/>
    </location>
</feature>